<keyword evidence="1" id="KW-1133">Transmembrane helix</keyword>
<feature type="transmembrane region" description="Helical" evidence="1">
    <location>
        <begin position="135"/>
        <end position="153"/>
    </location>
</feature>
<name>A0AAD6UYE6_9AGAR</name>
<keyword evidence="1" id="KW-0812">Transmembrane</keyword>
<feature type="signal peptide" evidence="2">
    <location>
        <begin position="1"/>
        <end position="18"/>
    </location>
</feature>
<keyword evidence="2" id="KW-0732">Signal</keyword>
<gene>
    <name evidence="3" type="ORF">GGX14DRAFT_593529</name>
</gene>
<feature type="chain" id="PRO_5042031885" evidence="2">
    <location>
        <begin position="19"/>
        <end position="239"/>
    </location>
</feature>
<dbReference type="EMBL" id="JARJCW010000113">
    <property type="protein sequence ID" value="KAJ7192973.1"/>
    <property type="molecule type" value="Genomic_DNA"/>
</dbReference>
<evidence type="ECO:0000256" key="2">
    <source>
        <dbReference type="SAM" id="SignalP"/>
    </source>
</evidence>
<comment type="caution">
    <text evidence="3">The sequence shown here is derived from an EMBL/GenBank/DDBJ whole genome shotgun (WGS) entry which is preliminary data.</text>
</comment>
<feature type="transmembrane region" description="Helical" evidence="1">
    <location>
        <begin position="101"/>
        <end position="123"/>
    </location>
</feature>
<sequence length="239" mass="27047">MAVLPACLSSLVFEHVAGMSVGEWDIGQLEQRNRDEITTHIIELFEFHSTQMDPNWSNLLRNAGTRHSTLKYITTRSSQTLRGYGHQVVSTCDYCRSFNEFGMFALPQALLSYIWAAAVIGIITVNNSGRERYRTLAVAAVAGAFYLEAYYIATAPIEIPKDDRKVFMWHDNFLLLRRLLFLLLPPARAHAPTFCTAMRLQLLHLSRTAVMRVPALRTRAADAREGEWTCALRILASVK</sequence>
<reference evidence="3" key="1">
    <citation type="submission" date="2023-03" db="EMBL/GenBank/DDBJ databases">
        <title>Massive genome expansion in bonnet fungi (Mycena s.s.) driven by repeated elements and novel gene families across ecological guilds.</title>
        <authorList>
            <consortium name="Lawrence Berkeley National Laboratory"/>
            <person name="Harder C.B."/>
            <person name="Miyauchi S."/>
            <person name="Viragh M."/>
            <person name="Kuo A."/>
            <person name="Thoen E."/>
            <person name="Andreopoulos B."/>
            <person name="Lu D."/>
            <person name="Skrede I."/>
            <person name="Drula E."/>
            <person name="Henrissat B."/>
            <person name="Morin E."/>
            <person name="Kohler A."/>
            <person name="Barry K."/>
            <person name="LaButti K."/>
            <person name="Morin E."/>
            <person name="Salamov A."/>
            <person name="Lipzen A."/>
            <person name="Mereny Z."/>
            <person name="Hegedus B."/>
            <person name="Baldrian P."/>
            <person name="Stursova M."/>
            <person name="Weitz H."/>
            <person name="Taylor A."/>
            <person name="Grigoriev I.V."/>
            <person name="Nagy L.G."/>
            <person name="Martin F."/>
            <person name="Kauserud H."/>
        </authorList>
    </citation>
    <scope>NUCLEOTIDE SEQUENCE</scope>
    <source>
        <strain evidence="3">9144</strain>
    </source>
</reference>
<evidence type="ECO:0000313" key="4">
    <source>
        <dbReference type="Proteomes" id="UP001219525"/>
    </source>
</evidence>
<proteinExistence type="predicted"/>
<evidence type="ECO:0000313" key="3">
    <source>
        <dbReference type="EMBL" id="KAJ7192973.1"/>
    </source>
</evidence>
<dbReference type="Proteomes" id="UP001219525">
    <property type="component" value="Unassembled WGS sequence"/>
</dbReference>
<dbReference type="AlphaFoldDB" id="A0AAD6UYE6"/>
<evidence type="ECO:0000256" key="1">
    <source>
        <dbReference type="SAM" id="Phobius"/>
    </source>
</evidence>
<keyword evidence="1" id="KW-0472">Membrane</keyword>
<accession>A0AAD6UYE6</accession>
<protein>
    <submittedName>
        <fullName evidence="3">Uncharacterized protein</fullName>
    </submittedName>
</protein>
<keyword evidence="4" id="KW-1185">Reference proteome</keyword>
<organism evidence="3 4">
    <name type="scientific">Mycena pura</name>
    <dbReference type="NCBI Taxonomy" id="153505"/>
    <lineage>
        <taxon>Eukaryota</taxon>
        <taxon>Fungi</taxon>
        <taxon>Dikarya</taxon>
        <taxon>Basidiomycota</taxon>
        <taxon>Agaricomycotina</taxon>
        <taxon>Agaricomycetes</taxon>
        <taxon>Agaricomycetidae</taxon>
        <taxon>Agaricales</taxon>
        <taxon>Marasmiineae</taxon>
        <taxon>Mycenaceae</taxon>
        <taxon>Mycena</taxon>
    </lineage>
</organism>